<dbReference type="SUPFAM" id="SSF82861">
    <property type="entry name" value="Mechanosensitive channel protein MscS (YggB), transmembrane region"/>
    <property type="match status" value="1"/>
</dbReference>
<gene>
    <name evidence="9" type="ORF">HXX76_003638</name>
</gene>
<dbReference type="InterPro" id="IPR045275">
    <property type="entry name" value="MscS_archaea/bacteria_type"/>
</dbReference>
<dbReference type="InterPro" id="IPR023408">
    <property type="entry name" value="MscS_beta-dom_sf"/>
</dbReference>
<dbReference type="Proteomes" id="UP000650467">
    <property type="component" value="Unassembled WGS sequence"/>
</dbReference>
<evidence type="ECO:0000259" key="8">
    <source>
        <dbReference type="Pfam" id="PF00924"/>
    </source>
</evidence>
<dbReference type="InterPro" id="IPR011014">
    <property type="entry name" value="MscS_channel_TM-2"/>
</dbReference>
<evidence type="ECO:0000256" key="2">
    <source>
        <dbReference type="ARBA" id="ARBA00008017"/>
    </source>
</evidence>
<dbReference type="SUPFAM" id="SSF50182">
    <property type="entry name" value="Sm-like ribonucleoproteins"/>
    <property type="match status" value="1"/>
</dbReference>
<dbReference type="Gene3D" id="2.30.30.60">
    <property type="match status" value="1"/>
</dbReference>
<keyword evidence="5 7" id="KW-0472">Membrane</keyword>
<accession>A0A835T8C2</accession>
<sequence>MLASSKIPSGRPLATSGRTATGQAPCSVACAWPRFVGARLRTPLTPGGRPTAACAAHKGAAVAAAAATATATAATPCPPCGRAPPTQDPNVILHLLTSPFITALGGEASWQYYLFSRITHEVVAVAVLAVFAYWLLTKMAHGSAEAMEKHHEAGGAVATGGGEFLRLAADALTGPRAKLFFCAVLFVNVARNTLYIMDGFITKFNPKLPNDWLDDLIRLMVDCLAPLDDVLMKLSLVGSALFGCAVCLRWKDVLVAYGVRTYVEQLDKGQELVQNFVNPASNLLNWVIIVISALWLAVALGFNLKPLLAVGGASGIIIGLATQQVLGNFVSGLNIFLSRPFVAGEFISLVSQTLSSQTNISGRVIRVDPMRTLIATEDGATVTVPNQIIAVSIVVNRSRSPHWTVSTASPLLANIRELRWRMKLPHAALERIEELETKIDAALNAALPTSQVRYSPPDLHLVRFNEGGAEIAAKVNLVWRIRDGAATKDVVEKQQTQEVLVQTALLALQKVVRSCDGAFVTV</sequence>
<comment type="caution">
    <text evidence="9">The sequence shown here is derived from an EMBL/GenBank/DDBJ whole genome shotgun (WGS) entry which is preliminary data.</text>
</comment>
<dbReference type="EMBL" id="JAEHOC010000006">
    <property type="protein sequence ID" value="KAG2440782.1"/>
    <property type="molecule type" value="Genomic_DNA"/>
</dbReference>
<evidence type="ECO:0000256" key="4">
    <source>
        <dbReference type="ARBA" id="ARBA00022989"/>
    </source>
</evidence>
<keyword evidence="3 7" id="KW-0812">Transmembrane</keyword>
<keyword evidence="10" id="KW-1185">Reference proteome</keyword>
<keyword evidence="4 7" id="KW-1133">Transmembrane helix</keyword>
<dbReference type="PANTHER" id="PTHR30221">
    <property type="entry name" value="SMALL-CONDUCTANCE MECHANOSENSITIVE CHANNEL"/>
    <property type="match status" value="1"/>
</dbReference>
<feature type="domain" description="Mechanosensitive ion channel MscS" evidence="8">
    <location>
        <begin position="325"/>
        <end position="399"/>
    </location>
</feature>
<dbReference type="PANTHER" id="PTHR30221:SF1">
    <property type="entry name" value="SMALL-CONDUCTANCE MECHANOSENSITIVE CHANNEL"/>
    <property type="match status" value="1"/>
</dbReference>
<dbReference type="Gene3D" id="1.10.287.1260">
    <property type="match status" value="1"/>
</dbReference>
<evidence type="ECO:0000256" key="5">
    <source>
        <dbReference type="ARBA" id="ARBA00023136"/>
    </source>
</evidence>
<dbReference type="InterPro" id="IPR010920">
    <property type="entry name" value="LSM_dom_sf"/>
</dbReference>
<dbReference type="OrthoDB" id="431980at2759"/>
<dbReference type="GO" id="GO:0008381">
    <property type="term" value="F:mechanosensitive monoatomic ion channel activity"/>
    <property type="evidence" value="ECO:0007669"/>
    <property type="project" value="InterPro"/>
</dbReference>
<evidence type="ECO:0000256" key="7">
    <source>
        <dbReference type="SAM" id="Phobius"/>
    </source>
</evidence>
<feature type="transmembrane region" description="Helical" evidence="7">
    <location>
        <begin position="283"/>
        <end position="302"/>
    </location>
</feature>
<organism evidence="9 10">
    <name type="scientific">Chlamydomonas incerta</name>
    <dbReference type="NCBI Taxonomy" id="51695"/>
    <lineage>
        <taxon>Eukaryota</taxon>
        <taxon>Viridiplantae</taxon>
        <taxon>Chlorophyta</taxon>
        <taxon>core chlorophytes</taxon>
        <taxon>Chlorophyceae</taxon>
        <taxon>CS clade</taxon>
        <taxon>Chlamydomonadales</taxon>
        <taxon>Chlamydomonadaceae</taxon>
        <taxon>Chlamydomonas</taxon>
    </lineage>
</organism>
<comment type="similarity">
    <text evidence="2">Belongs to the MscS (TC 1.A.23) family.</text>
</comment>
<comment type="subcellular location">
    <subcellularLocation>
        <location evidence="1">Membrane</location>
        <topology evidence="1">Multi-pass membrane protein</topology>
    </subcellularLocation>
</comment>
<evidence type="ECO:0000313" key="9">
    <source>
        <dbReference type="EMBL" id="KAG2440782.1"/>
    </source>
</evidence>
<feature type="transmembrane region" description="Helical" evidence="7">
    <location>
        <begin position="308"/>
        <end position="330"/>
    </location>
</feature>
<dbReference type="Pfam" id="PF00924">
    <property type="entry name" value="MS_channel_2nd"/>
    <property type="match status" value="1"/>
</dbReference>
<protein>
    <recommendedName>
        <fullName evidence="8">Mechanosensitive ion channel MscS domain-containing protein</fullName>
    </recommendedName>
</protein>
<proteinExistence type="inferred from homology"/>
<dbReference type="GO" id="GO:0016020">
    <property type="term" value="C:membrane"/>
    <property type="evidence" value="ECO:0007669"/>
    <property type="project" value="UniProtKB-SubCell"/>
</dbReference>
<reference evidence="9" key="1">
    <citation type="journal article" date="2020" name="bioRxiv">
        <title>Comparative genomics of Chlamydomonas.</title>
        <authorList>
            <person name="Craig R.J."/>
            <person name="Hasan A.R."/>
            <person name="Ness R.W."/>
            <person name="Keightley P.D."/>
        </authorList>
    </citation>
    <scope>NUCLEOTIDE SEQUENCE</scope>
    <source>
        <strain evidence="9">SAG 7.73</strain>
    </source>
</reference>
<dbReference type="AlphaFoldDB" id="A0A835T8C2"/>
<evidence type="ECO:0000313" key="10">
    <source>
        <dbReference type="Proteomes" id="UP000650467"/>
    </source>
</evidence>
<evidence type="ECO:0000256" key="3">
    <source>
        <dbReference type="ARBA" id="ARBA00022692"/>
    </source>
</evidence>
<name>A0A835T8C2_CHLIN</name>
<evidence type="ECO:0000256" key="1">
    <source>
        <dbReference type="ARBA" id="ARBA00004141"/>
    </source>
</evidence>
<feature type="region of interest" description="Disordered" evidence="6">
    <location>
        <begin position="1"/>
        <end position="21"/>
    </location>
</feature>
<evidence type="ECO:0000256" key="6">
    <source>
        <dbReference type="SAM" id="MobiDB-lite"/>
    </source>
</evidence>
<feature type="transmembrane region" description="Helical" evidence="7">
    <location>
        <begin position="118"/>
        <end position="136"/>
    </location>
</feature>
<dbReference type="InterPro" id="IPR006685">
    <property type="entry name" value="MscS_channel_2nd"/>
</dbReference>